<dbReference type="SUPFAM" id="SSF81383">
    <property type="entry name" value="F-box domain"/>
    <property type="match status" value="1"/>
</dbReference>
<accession>A0AAD8SF55</accession>
<dbReference type="Gene3D" id="3.80.10.10">
    <property type="entry name" value="Ribonuclease Inhibitor"/>
    <property type="match status" value="1"/>
</dbReference>
<dbReference type="Proteomes" id="UP001231189">
    <property type="component" value="Unassembled WGS sequence"/>
</dbReference>
<evidence type="ECO:0000313" key="3">
    <source>
        <dbReference type="Proteomes" id="UP001231189"/>
    </source>
</evidence>
<dbReference type="InterPro" id="IPR001810">
    <property type="entry name" value="F-box_dom"/>
</dbReference>
<dbReference type="PANTHER" id="PTHR34145:SF57">
    <property type="entry name" value="F-BOX DOMAIN-CONTAINING PROTEIN"/>
    <property type="match status" value="1"/>
</dbReference>
<dbReference type="InterPro" id="IPR032675">
    <property type="entry name" value="LRR_dom_sf"/>
</dbReference>
<dbReference type="AlphaFoldDB" id="A0AAD8SF55"/>
<sequence>MVANRSPFQMGNYLMSESATLDHCHTKVVQQNRRPKVKLEDLPEDLLGIILSKLSPNDVIKTSVLSSKWRYMWATCRRLSFNGVAACEPNRSYPQRYVQNFIRNVNVVLQKYHGMFVEDLEVKFAFDTTLVDHLNDWVSFAVSSQAKNLAFDLAPVRSGGRADRYTFPFQLLDCQSISRLQCIQLSFVSLKLPFQFRGFPSLRKLDLNLLHVTKKDLENMLSNCDSLEWLSIVKCHLNDELRVEHPLNHLLYLRVVNCAITKVEFNAARLSTFVYKGEFVPVIFTQSLQMENANILFFRAVFQHAFAALINEIPSIQNLTLHVLFQQLETRWDFCNLQKISQLRNIQFLTHIFKEDVDKILYLVSSLRAAPFIEKLEVHFGGCKDLWFANKGPDRQHLPHPHFEYSYLKDMHITGYKGARGQLQFLLHIVEHAPALQSLTVSTTQLLPEEYFVDTVDRSFFGRAAWHARYHLSQKLSPTFWLSSSADPDICTVHSCL</sequence>
<comment type="caution">
    <text evidence="2">The sequence shown here is derived from an EMBL/GenBank/DDBJ whole genome shotgun (WGS) entry which is preliminary data.</text>
</comment>
<dbReference type="Pfam" id="PF23622">
    <property type="entry name" value="LRR_At1g61320_AtMIF1"/>
    <property type="match status" value="1"/>
</dbReference>
<proteinExistence type="predicted"/>
<dbReference type="EMBL" id="JAUUTY010000004">
    <property type="protein sequence ID" value="KAK1650291.1"/>
    <property type="molecule type" value="Genomic_DNA"/>
</dbReference>
<dbReference type="Pfam" id="PF00646">
    <property type="entry name" value="F-box"/>
    <property type="match status" value="1"/>
</dbReference>
<gene>
    <name evidence="2" type="ORF">QYE76_068096</name>
</gene>
<dbReference type="InterPro" id="IPR036047">
    <property type="entry name" value="F-box-like_dom_sf"/>
</dbReference>
<evidence type="ECO:0000313" key="2">
    <source>
        <dbReference type="EMBL" id="KAK1650291.1"/>
    </source>
</evidence>
<evidence type="ECO:0000259" key="1">
    <source>
        <dbReference type="PROSITE" id="PS50181"/>
    </source>
</evidence>
<reference evidence="2" key="1">
    <citation type="submission" date="2023-07" db="EMBL/GenBank/DDBJ databases">
        <title>A chromosome-level genome assembly of Lolium multiflorum.</title>
        <authorList>
            <person name="Chen Y."/>
            <person name="Copetti D."/>
            <person name="Kolliker R."/>
            <person name="Studer B."/>
        </authorList>
    </citation>
    <scope>NUCLEOTIDE SEQUENCE</scope>
    <source>
        <strain evidence="2">02402/16</strain>
        <tissue evidence="2">Leaf</tissue>
    </source>
</reference>
<dbReference type="InterPro" id="IPR053772">
    <property type="entry name" value="At1g61320/At1g61330-like"/>
</dbReference>
<feature type="domain" description="F-box" evidence="1">
    <location>
        <begin position="36"/>
        <end position="84"/>
    </location>
</feature>
<dbReference type="SUPFAM" id="SSF52058">
    <property type="entry name" value="L domain-like"/>
    <property type="match status" value="1"/>
</dbReference>
<dbReference type="PANTHER" id="PTHR34145">
    <property type="entry name" value="OS02G0105600 PROTEIN"/>
    <property type="match status" value="1"/>
</dbReference>
<keyword evidence="3" id="KW-1185">Reference proteome</keyword>
<dbReference type="PROSITE" id="PS50181">
    <property type="entry name" value="FBOX"/>
    <property type="match status" value="1"/>
</dbReference>
<protein>
    <recommendedName>
        <fullName evidence="1">F-box domain-containing protein</fullName>
    </recommendedName>
</protein>
<name>A0AAD8SF55_LOLMU</name>
<dbReference type="InterPro" id="IPR055357">
    <property type="entry name" value="LRR_At1g61320_AtMIF1"/>
</dbReference>
<organism evidence="2 3">
    <name type="scientific">Lolium multiflorum</name>
    <name type="common">Italian ryegrass</name>
    <name type="synonym">Lolium perenne subsp. multiflorum</name>
    <dbReference type="NCBI Taxonomy" id="4521"/>
    <lineage>
        <taxon>Eukaryota</taxon>
        <taxon>Viridiplantae</taxon>
        <taxon>Streptophyta</taxon>
        <taxon>Embryophyta</taxon>
        <taxon>Tracheophyta</taxon>
        <taxon>Spermatophyta</taxon>
        <taxon>Magnoliopsida</taxon>
        <taxon>Liliopsida</taxon>
        <taxon>Poales</taxon>
        <taxon>Poaceae</taxon>
        <taxon>BOP clade</taxon>
        <taxon>Pooideae</taxon>
        <taxon>Poodae</taxon>
        <taxon>Poeae</taxon>
        <taxon>Poeae Chloroplast Group 2 (Poeae type)</taxon>
        <taxon>Loliodinae</taxon>
        <taxon>Loliinae</taxon>
        <taxon>Lolium</taxon>
    </lineage>
</organism>